<evidence type="ECO:0000313" key="2">
    <source>
        <dbReference type="Proteomes" id="UP001497680"/>
    </source>
</evidence>
<protein>
    <submittedName>
        <fullName evidence="1">HET-domain-containing protein</fullName>
    </submittedName>
</protein>
<evidence type="ECO:0000313" key="1">
    <source>
        <dbReference type="EMBL" id="KAI6081709.1"/>
    </source>
</evidence>
<proteinExistence type="predicted"/>
<dbReference type="EMBL" id="MU394388">
    <property type="protein sequence ID" value="KAI6081709.1"/>
    <property type="molecule type" value="Genomic_DNA"/>
</dbReference>
<comment type="caution">
    <text evidence="1">The sequence shown here is derived from an EMBL/GenBank/DDBJ whole genome shotgun (WGS) entry which is preliminary data.</text>
</comment>
<dbReference type="Proteomes" id="UP001497680">
    <property type="component" value="Unassembled WGS sequence"/>
</dbReference>
<sequence>MDSFEDIFEVRRKRLFADKISCFGNENTIALKRELVSNDYSLAHSCANCMKLAIPIVFRSDRRRNYSIQVSKTTDEIHNYATGGCLWWSMFSLKLKAKQPNQSENESADWELDSQTACPYDATYIYNKSSDVNNFPGSYSLGSPINTNPGSEKSVQLISSWLKTCSAQHNCGITDLPPSLPTTLIAVGEKRIRLLDTAGHSMSRYVALSYCWGTQEQKTLLTKENKQRLLDDIPFEDLDTTIQEAVDITRKIGFKYLWIDALCITQNDRKEKSHEMARMHEIYRNATLTIIASRAAGVREGFLSKRNIAGSEWPQCIFEFPCLDEGIVVPGRTVILVRVDDICSKHEPWDRRAWTLQERVMSKRCLQFGTENTTWSCRHANVQYTDSDGWIPVQYKTMAAPGDDSLLSDASFLMNQPVLPSQFDRRIRTTWHEILEEFSKRGLGYQSDRLPAISSVAKRFAVALNDTYICGLWKSQLHVDLLWSRSYNRFSKTCAHPYEVKPSWSWAASQSNIYHPDDLVYKDDNFEFLGHSMEPEPEGNVYGVAVSANIRVRGLITSIPRTILTDTRANLVGIFEADAMSEAACYRRDEDGEFQESEQRKCLLIKRKRRRRRTGKKDRITDLSNTLVCTGVLIDSHQRTPRRDADNGNQGQAVSKQRPKLTNMNLSLFIIGHEKDTERNRITGPAGLLIAKKKNGAYYRLGRFNVWDVWGLGRKHWEGYTHPGEEEYKSRLLYLWGGKSSIREVTLE</sequence>
<reference evidence="1 2" key="1">
    <citation type="journal article" date="2022" name="New Phytol.">
        <title>Ecological generalism drives hyperdiversity of secondary metabolite gene clusters in xylarialean endophytes.</title>
        <authorList>
            <person name="Franco M.E.E."/>
            <person name="Wisecaver J.H."/>
            <person name="Arnold A.E."/>
            <person name="Ju Y.M."/>
            <person name="Slot J.C."/>
            <person name="Ahrendt S."/>
            <person name="Moore L.P."/>
            <person name="Eastman K.E."/>
            <person name="Scott K."/>
            <person name="Konkel Z."/>
            <person name="Mondo S.J."/>
            <person name="Kuo A."/>
            <person name="Hayes R.D."/>
            <person name="Haridas S."/>
            <person name="Andreopoulos B."/>
            <person name="Riley R."/>
            <person name="LaButti K."/>
            <person name="Pangilinan J."/>
            <person name="Lipzen A."/>
            <person name="Amirebrahimi M."/>
            <person name="Yan J."/>
            <person name="Adam C."/>
            <person name="Keymanesh K."/>
            <person name="Ng V."/>
            <person name="Louie K."/>
            <person name="Northen T."/>
            <person name="Drula E."/>
            <person name="Henrissat B."/>
            <person name="Hsieh H.M."/>
            <person name="Youens-Clark K."/>
            <person name="Lutzoni F."/>
            <person name="Miadlikowska J."/>
            <person name="Eastwood D.C."/>
            <person name="Hamelin R.C."/>
            <person name="Grigoriev I.V."/>
            <person name="U'Ren J.M."/>
        </authorList>
    </citation>
    <scope>NUCLEOTIDE SEQUENCE [LARGE SCALE GENOMIC DNA]</scope>
    <source>
        <strain evidence="1 2">ER1909</strain>
    </source>
</reference>
<organism evidence="1 2">
    <name type="scientific">Hypoxylon rubiginosum</name>
    <dbReference type="NCBI Taxonomy" id="110542"/>
    <lineage>
        <taxon>Eukaryota</taxon>
        <taxon>Fungi</taxon>
        <taxon>Dikarya</taxon>
        <taxon>Ascomycota</taxon>
        <taxon>Pezizomycotina</taxon>
        <taxon>Sordariomycetes</taxon>
        <taxon>Xylariomycetidae</taxon>
        <taxon>Xylariales</taxon>
        <taxon>Hypoxylaceae</taxon>
        <taxon>Hypoxylon</taxon>
    </lineage>
</organism>
<accession>A0ACC0CMR2</accession>
<keyword evidence="2" id="KW-1185">Reference proteome</keyword>
<gene>
    <name evidence="1" type="ORF">F4821DRAFT_272963</name>
</gene>
<name>A0ACC0CMR2_9PEZI</name>